<comment type="caution">
    <text evidence="2">The sequence shown here is derived from an EMBL/GenBank/DDBJ whole genome shotgun (WGS) entry which is preliminary data.</text>
</comment>
<gene>
    <name evidence="2" type="ORF">ANANG_G00144670</name>
</gene>
<proteinExistence type="predicted"/>
<evidence type="ECO:0000313" key="3">
    <source>
        <dbReference type="Proteomes" id="UP001044222"/>
    </source>
</evidence>
<dbReference type="EMBL" id="JAFIRN010000007">
    <property type="protein sequence ID" value="KAG5845957.1"/>
    <property type="molecule type" value="Genomic_DNA"/>
</dbReference>
<keyword evidence="3" id="KW-1185">Reference proteome</keyword>
<evidence type="ECO:0000313" key="2">
    <source>
        <dbReference type="EMBL" id="KAG5845957.1"/>
    </source>
</evidence>
<evidence type="ECO:0000256" key="1">
    <source>
        <dbReference type="SAM" id="MobiDB-lite"/>
    </source>
</evidence>
<accession>A0A9D3MBH0</accession>
<feature type="compositionally biased region" description="Basic and acidic residues" evidence="1">
    <location>
        <begin position="35"/>
        <end position="55"/>
    </location>
</feature>
<dbReference type="Proteomes" id="UP001044222">
    <property type="component" value="Chromosome 7"/>
</dbReference>
<organism evidence="2 3">
    <name type="scientific">Anguilla anguilla</name>
    <name type="common">European freshwater eel</name>
    <name type="synonym">Muraena anguilla</name>
    <dbReference type="NCBI Taxonomy" id="7936"/>
    <lineage>
        <taxon>Eukaryota</taxon>
        <taxon>Metazoa</taxon>
        <taxon>Chordata</taxon>
        <taxon>Craniata</taxon>
        <taxon>Vertebrata</taxon>
        <taxon>Euteleostomi</taxon>
        <taxon>Actinopterygii</taxon>
        <taxon>Neopterygii</taxon>
        <taxon>Teleostei</taxon>
        <taxon>Anguilliformes</taxon>
        <taxon>Anguillidae</taxon>
        <taxon>Anguilla</taxon>
    </lineage>
</organism>
<reference evidence="2" key="1">
    <citation type="submission" date="2021-01" db="EMBL/GenBank/DDBJ databases">
        <title>A chromosome-scale assembly of European eel, Anguilla anguilla.</title>
        <authorList>
            <person name="Henkel C."/>
            <person name="Jong-Raadsen S.A."/>
            <person name="Dufour S."/>
            <person name="Weltzien F.-A."/>
            <person name="Palstra A.P."/>
            <person name="Pelster B."/>
            <person name="Spaink H.P."/>
            <person name="Van Den Thillart G.E."/>
            <person name="Jansen H."/>
            <person name="Zahm M."/>
            <person name="Klopp C."/>
            <person name="Cedric C."/>
            <person name="Louis A."/>
            <person name="Berthelot C."/>
            <person name="Parey E."/>
            <person name="Roest Crollius H."/>
            <person name="Montfort J."/>
            <person name="Robinson-Rechavi M."/>
            <person name="Bucao C."/>
            <person name="Bouchez O."/>
            <person name="Gislard M."/>
            <person name="Lluch J."/>
            <person name="Milhes M."/>
            <person name="Lampietro C."/>
            <person name="Lopez Roques C."/>
            <person name="Donnadieu C."/>
            <person name="Braasch I."/>
            <person name="Desvignes T."/>
            <person name="Postlethwait J."/>
            <person name="Bobe J."/>
            <person name="Guiguen Y."/>
            <person name="Dirks R."/>
        </authorList>
    </citation>
    <scope>NUCLEOTIDE SEQUENCE</scope>
    <source>
        <strain evidence="2">Tag_6206</strain>
        <tissue evidence="2">Liver</tissue>
    </source>
</reference>
<sequence>MLEQIWLDLYTAWGESQNNNGSLKCRSTHSNTHKHGGEASTPDRAKTNHSARTDTNKTANCKATAGRSDTARCPDNRSHGDSHGEVQSGRSDGRLPPPVFAAVESPASRHSLDISIRLSVHPSASYMDSAPPPCATLNYRLSSVHLTQNKGARDVAHSSCCRDTLLGGTPDFHSDCSTLLEF</sequence>
<feature type="region of interest" description="Disordered" evidence="1">
    <location>
        <begin position="17"/>
        <end position="96"/>
    </location>
</feature>
<dbReference type="AlphaFoldDB" id="A0A9D3MBH0"/>
<protein>
    <submittedName>
        <fullName evidence="2">Uncharacterized protein</fullName>
    </submittedName>
</protein>
<name>A0A9D3MBH0_ANGAN</name>
<feature type="compositionally biased region" description="Basic and acidic residues" evidence="1">
    <location>
        <begin position="69"/>
        <end position="84"/>
    </location>
</feature>